<accession>A0A0F9DVX9</accession>
<protein>
    <submittedName>
        <fullName evidence="1">Uncharacterized protein</fullName>
    </submittedName>
</protein>
<reference evidence="1" key="1">
    <citation type="journal article" date="2015" name="Nature">
        <title>Complex archaea that bridge the gap between prokaryotes and eukaryotes.</title>
        <authorList>
            <person name="Spang A."/>
            <person name="Saw J.H."/>
            <person name="Jorgensen S.L."/>
            <person name="Zaremba-Niedzwiedzka K."/>
            <person name="Martijn J."/>
            <person name="Lind A.E."/>
            <person name="van Eijk R."/>
            <person name="Schleper C."/>
            <person name="Guy L."/>
            <person name="Ettema T.J."/>
        </authorList>
    </citation>
    <scope>NUCLEOTIDE SEQUENCE</scope>
</reference>
<evidence type="ECO:0000313" key="1">
    <source>
        <dbReference type="EMBL" id="KKL65914.1"/>
    </source>
</evidence>
<sequence length="102" mass="12412">MINELTKQDISWYNSALKQNDIINLDEYKEDIDKNTQLLFKESLKMHRRQMTPRVRELTSKQVIRDVRLYPFADERQYRLYIQDIMNVYADIAMPTVRQNIE</sequence>
<gene>
    <name evidence="1" type="ORF">LCGC14_2150250</name>
</gene>
<dbReference type="AlphaFoldDB" id="A0A0F9DVX9"/>
<feature type="non-terminal residue" evidence="1">
    <location>
        <position position="102"/>
    </location>
</feature>
<name>A0A0F9DVX9_9ZZZZ</name>
<organism evidence="1">
    <name type="scientific">marine sediment metagenome</name>
    <dbReference type="NCBI Taxonomy" id="412755"/>
    <lineage>
        <taxon>unclassified sequences</taxon>
        <taxon>metagenomes</taxon>
        <taxon>ecological metagenomes</taxon>
    </lineage>
</organism>
<proteinExistence type="predicted"/>
<dbReference type="EMBL" id="LAZR01027379">
    <property type="protein sequence ID" value="KKL65914.1"/>
    <property type="molecule type" value="Genomic_DNA"/>
</dbReference>
<comment type="caution">
    <text evidence="1">The sequence shown here is derived from an EMBL/GenBank/DDBJ whole genome shotgun (WGS) entry which is preliminary data.</text>
</comment>